<organism evidence="2">
    <name type="scientific">freshwater metagenome</name>
    <dbReference type="NCBI Taxonomy" id="449393"/>
    <lineage>
        <taxon>unclassified sequences</taxon>
        <taxon>metagenomes</taxon>
        <taxon>ecological metagenomes</taxon>
    </lineage>
</organism>
<dbReference type="GO" id="GO:0006631">
    <property type="term" value="P:fatty acid metabolic process"/>
    <property type="evidence" value="ECO:0007669"/>
    <property type="project" value="TreeGrafter"/>
</dbReference>
<name>A0A6J6DKU6_9ZZZZ</name>
<sequence length="355" mass="37677">MDNSSQRNILRVSPEWETPKLAGEITSALAGDGPTLGFGQITSSYAPSDIAVVIGTSGTTGNPKEVALSARAITSSAKASNEFLGAKYGDTWSLLLPLTHIAAVNVFVRALELGSAPLDLRNIEGNYPDANFTAVVPTQLFRALNGESKLLKHLQNADKVLIGGASLSQGLRRQAEAAGIKVVSTYGMTETCGGCVYDGEAISDVEFEVKNGRVRLKGNVLATTYLNAPWSLGTEWFETSDLGEIVDSKLVVLGRADDVIVSGGENISLSAIESSLAVAFPQLQTAAFSNNDPQWGQSLHLAVVGEISDEKILLHLEKDLGSVAKPKSIHHLSSLPLRGIGKIDREALAKEINRE</sequence>
<dbReference type="PANTHER" id="PTHR43201:SF32">
    <property type="entry name" value="2-SUCCINYLBENZOATE--COA LIGASE, CHLOROPLASTIC_PEROXISOMAL"/>
    <property type="match status" value="1"/>
</dbReference>
<accession>A0A6J6DKU6</accession>
<dbReference type="AlphaFoldDB" id="A0A6J6DKU6"/>
<proteinExistence type="predicted"/>
<evidence type="ECO:0000259" key="1">
    <source>
        <dbReference type="Pfam" id="PF00501"/>
    </source>
</evidence>
<dbReference type="SUPFAM" id="SSF56801">
    <property type="entry name" value="Acetyl-CoA synthetase-like"/>
    <property type="match status" value="1"/>
</dbReference>
<dbReference type="InterPro" id="IPR020845">
    <property type="entry name" value="AMP-binding_CS"/>
</dbReference>
<dbReference type="GO" id="GO:0031956">
    <property type="term" value="F:medium-chain fatty acid-CoA ligase activity"/>
    <property type="evidence" value="ECO:0007669"/>
    <property type="project" value="TreeGrafter"/>
</dbReference>
<dbReference type="Pfam" id="PF00501">
    <property type="entry name" value="AMP-binding"/>
    <property type="match status" value="1"/>
</dbReference>
<gene>
    <name evidence="2" type="ORF">UFOPK1698_00146</name>
</gene>
<evidence type="ECO:0000313" key="2">
    <source>
        <dbReference type="EMBL" id="CAB4564757.1"/>
    </source>
</evidence>
<protein>
    <submittedName>
        <fullName evidence="2">Unannotated protein</fullName>
    </submittedName>
</protein>
<dbReference type="InterPro" id="IPR045851">
    <property type="entry name" value="AMP-bd_C_sf"/>
</dbReference>
<dbReference type="InterPro" id="IPR000873">
    <property type="entry name" value="AMP-dep_synth/lig_dom"/>
</dbReference>
<feature type="domain" description="AMP-dependent synthetase/ligase" evidence="1">
    <location>
        <begin position="43"/>
        <end position="200"/>
    </location>
</feature>
<dbReference type="PANTHER" id="PTHR43201">
    <property type="entry name" value="ACYL-COA SYNTHETASE"/>
    <property type="match status" value="1"/>
</dbReference>
<reference evidence="2" key="1">
    <citation type="submission" date="2020-05" db="EMBL/GenBank/DDBJ databases">
        <authorList>
            <person name="Chiriac C."/>
            <person name="Salcher M."/>
            <person name="Ghai R."/>
            <person name="Kavagutti S V."/>
        </authorList>
    </citation>
    <scope>NUCLEOTIDE SEQUENCE</scope>
</reference>
<dbReference type="PROSITE" id="PS00455">
    <property type="entry name" value="AMP_BINDING"/>
    <property type="match status" value="1"/>
</dbReference>
<dbReference type="Gene3D" id="3.40.50.12780">
    <property type="entry name" value="N-terminal domain of ligase-like"/>
    <property type="match status" value="1"/>
</dbReference>
<dbReference type="InterPro" id="IPR042099">
    <property type="entry name" value="ANL_N_sf"/>
</dbReference>
<dbReference type="Gene3D" id="3.30.300.30">
    <property type="match status" value="1"/>
</dbReference>
<dbReference type="EMBL" id="CAEZTP010000006">
    <property type="protein sequence ID" value="CAB4564757.1"/>
    <property type="molecule type" value="Genomic_DNA"/>
</dbReference>